<dbReference type="Pfam" id="PF13920">
    <property type="entry name" value="zf-C3HC4_3"/>
    <property type="match status" value="1"/>
</dbReference>
<dbReference type="Proteomes" id="UP000005408">
    <property type="component" value="Unassembled WGS sequence"/>
</dbReference>
<dbReference type="GO" id="GO:0061630">
    <property type="term" value="F:ubiquitin protein ligase activity"/>
    <property type="evidence" value="ECO:0007669"/>
    <property type="project" value="TreeGrafter"/>
</dbReference>
<dbReference type="SUPFAM" id="SSF57850">
    <property type="entry name" value="RING/U-box"/>
    <property type="match status" value="1"/>
</dbReference>
<dbReference type="PANTHER" id="PTHR25462:SF296">
    <property type="entry name" value="MEIOTIC P26, ISOFORM F"/>
    <property type="match status" value="1"/>
</dbReference>
<name>A0A8W8K5Y2_MAGGI</name>
<keyword evidence="2 4" id="KW-0863">Zinc-finger</keyword>
<evidence type="ECO:0000256" key="4">
    <source>
        <dbReference type="PROSITE-ProRule" id="PRU00175"/>
    </source>
</evidence>
<dbReference type="PANTHER" id="PTHR25462">
    <property type="entry name" value="BONUS, ISOFORM C-RELATED"/>
    <property type="match status" value="1"/>
</dbReference>
<dbReference type="InterPro" id="IPR017907">
    <property type="entry name" value="Znf_RING_CS"/>
</dbReference>
<dbReference type="InterPro" id="IPR013083">
    <property type="entry name" value="Znf_RING/FYVE/PHD"/>
</dbReference>
<dbReference type="PROSITE" id="PS50089">
    <property type="entry name" value="ZF_RING_2"/>
    <property type="match status" value="1"/>
</dbReference>
<dbReference type="GO" id="GO:0008270">
    <property type="term" value="F:zinc ion binding"/>
    <property type="evidence" value="ECO:0007669"/>
    <property type="project" value="UniProtKB-KW"/>
</dbReference>
<dbReference type="InterPro" id="IPR011042">
    <property type="entry name" value="6-blade_b-propeller_TolB-like"/>
</dbReference>
<proteinExistence type="predicted"/>
<keyword evidence="3" id="KW-0862">Zinc</keyword>
<dbReference type="Gene3D" id="3.30.40.10">
    <property type="entry name" value="Zinc/RING finger domain, C3HC4 (zinc finger)"/>
    <property type="match status" value="1"/>
</dbReference>
<dbReference type="InterPro" id="IPR047153">
    <property type="entry name" value="TRIM45/56/19-like"/>
</dbReference>
<dbReference type="AlphaFoldDB" id="A0A8W8K5Y2"/>
<dbReference type="SUPFAM" id="SSF101898">
    <property type="entry name" value="NHL repeat"/>
    <property type="match status" value="1"/>
</dbReference>
<dbReference type="InterPro" id="IPR001841">
    <property type="entry name" value="Znf_RING"/>
</dbReference>
<accession>A0A8W8K5Y2</accession>
<evidence type="ECO:0000313" key="7">
    <source>
        <dbReference type="Proteomes" id="UP000005408"/>
    </source>
</evidence>
<dbReference type="Gene3D" id="2.120.10.30">
    <property type="entry name" value="TolB, C-terminal domain"/>
    <property type="match status" value="1"/>
</dbReference>
<keyword evidence="7" id="KW-1185">Reference proteome</keyword>
<dbReference type="OrthoDB" id="252722at2759"/>
<dbReference type="EnsemblMetazoa" id="G2224.2">
    <property type="protein sequence ID" value="G2224.2:cds"/>
    <property type="gene ID" value="G2224"/>
</dbReference>
<dbReference type="OMA" id="VCQPYGS"/>
<keyword evidence="1" id="KW-0479">Metal-binding</keyword>
<reference evidence="6" key="1">
    <citation type="submission" date="2022-08" db="UniProtKB">
        <authorList>
            <consortium name="EnsemblMetazoa"/>
        </authorList>
    </citation>
    <scope>IDENTIFICATION</scope>
    <source>
        <strain evidence="6">05x7-T-G4-1.051#20</strain>
    </source>
</reference>
<dbReference type="PROSITE" id="PS00518">
    <property type="entry name" value="ZF_RING_1"/>
    <property type="match status" value="1"/>
</dbReference>
<protein>
    <recommendedName>
        <fullName evidence="5">RING-type domain-containing protein</fullName>
    </recommendedName>
</protein>
<evidence type="ECO:0000259" key="5">
    <source>
        <dbReference type="PROSITE" id="PS50089"/>
    </source>
</evidence>
<evidence type="ECO:0000313" key="6">
    <source>
        <dbReference type="EnsemblMetazoa" id="G2224.2:cds"/>
    </source>
</evidence>
<sequence length="568" mass="64094">MEIPDELLVCGFCHSRLESPKLLPCLHTICGNCVTEKRDSLDQCPTCHQAIEGLDQVGALPDDNFSRSIIEFSKTKDDTTGVELESLPELLKELETQQNGVKISLKKIKLRSEESSYHAFKNEREFSKIKRKAETDIREKITSLKNRFEKYLQEKEATLMHELDQALNEEEFELSQSVIWNQSVMRSIENKEEILEKCNLQSIKSQPKALAYKNVLEEMNNHLTKIGGSISLKTPPKLEVSFKYNQEIEEVFTKPLGVVEANKPGRIIAEDETNLRVELPSAPPFANYPYKNAEYQRTFPTLLPEDNKGYVVGITWIPPDRLVLVDKWNSKLKLYHESGDLFNVMVFSGGEPTDIVYTKCTNFRHFFIVTIPSGRLLLQVAVEDKIMRISSRITTLTGYTSISYDKRCSRLIGGVCQPYGSPRIDIINSNGTVEFTIASDIQQRPYFICPRSIDIFQHGIISGCDWQKNRILFISRDGTIRGSFHGTPDFPLLNPVGTTLDGRDHLLVADCKRNKIHIVSSNGTHLGSYDTAANVDGPREINAISDGNSSKLAVSHGAGFISIYHLTD</sequence>
<evidence type="ECO:0000256" key="3">
    <source>
        <dbReference type="ARBA" id="ARBA00022833"/>
    </source>
</evidence>
<evidence type="ECO:0000256" key="1">
    <source>
        <dbReference type="ARBA" id="ARBA00022723"/>
    </source>
</evidence>
<feature type="domain" description="RING-type" evidence="5">
    <location>
        <begin position="10"/>
        <end position="48"/>
    </location>
</feature>
<organism evidence="6 7">
    <name type="scientific">Magallana gigas</name>
    <name type="common">Pacific oyster</name>
    <name type="synonym">Crassostrea gigas</name>
    <dbReference type="NCBI Taxonomy" id="29159"/>
    <lineage>
        <taxon>Eukaryota</taxon>
        <taxon>Metazoa</taxon>
        <taxon>Spiralia</taxon>
        <taxon>Lophotrochozoa</taxon>
        <taxon>Mollusca</taxon>
        <taxon>Bivalvia</taxon>
        <taxon>Autobranchia</taxon>
        <taxon>Pteriomorphia</taxon>
        <taxon>Ostreida</taxon>
        <taxon>Ostreoidea</taxon>
        <taxon>Ostreidae</taxon>
        <taxon>Magallana</taxon>
    </lineage>
</organism>
<evidence type="ECO:0000256" key="2">
    <source>
        <dbReference type="ARBA" id="ARBA00022771"/>
    </source>
</evidence>
<dbReference type="SMART" id="SM00184">
    <property type="entry name" value="RING"/>
    <property type="match status" value="1"/>
</dbReference>